<dbReference type="Proteomes" id="UP001189429">
    <property type="component" value="Unassembled WGS sequence"/>
</dbReference>
<evidence type="ECO:0000313" key="2">
    <source>
        <dbReference type="EMBL" id="CAK0824983.1"/>
    </source>
</evidence>
<accession>A0ABN9S1T2</accession>
<evidence type="ECO:0000256" key="1">
    <source>
        <dbReference type="SAM" id="MobiDB-lite"/>
    </source>
</evidence>
<feature type="region of interest" description="Disordered" evidence="1">
    <location>
        <begin position="49"/>
        <end position="119"/>
    </location>
</feature>
<comment type="caution">
    <text evidence="2">The sequence shown here is derived from an EMBL/GenBank/DDBJ whole genome shotgun (WGS) entry which is preliminary data.</text>
</comment>
<feature type="non-terminal residue" evidence="2">
    <location>
        <position position="1"/>
    </location>
</feature>
<dbReference type="EMBL" id="CAUYUJ010008793">
    <property type="protein sequence ID" value="CAK0824983.1"/>
    <property type="molecule type" value="Genomic_DNA"/>
</dbReference>
<gene>
    <name evidence="2" type="ORF">PCOR1329_LOCUS25234</name>
</gene>
<reference evidence="2" key="1">
    <citation type="submission" date="2023-10" db="EMBL/GenBank/DDBJ databases">
        <authorList>
            <person name="Chen Y."/>
            <person name="Shah S."/>
            <person name="Dougan E. K."/>
            <person name="Thang M."/>
            <person name="Chan C."/>
        </authorList>
    </citation>
    <scope>NUCLEOTIDE SEQUENCE [LARGE SCALE GENOMIC DNA]</scope>
</reference>
<feature type="compositionally biased region" description="Basic and acidic residues" evidence="1">
    <location>
        <begin position="100"/>
        <end position="109"/>
    </location>
</feature>
<feature type="compositionally biased region" description="Basic residues" evidence="1">
    <location>
        <begin position="52"/>
        <end position="64"/>
    </location>
</feature>
<proteinExistence type="predicted"/>
<evidence type="ECO:0000313" key="3">
    <source>
        <dbReference type="Proteomes" id="UP001189429"/>
    </source>
</evidence>
<name>A0ABN9S1T2_9DINO</name>
<sequence>ALRRVGVGRHPRRTGIDGLLLLEGPGGQRAEEDAQARRDLRVVVLLVQGQGHQRRRQSRDRRSGRRSEARLRGGGAHGHSGGGVQPGRLPGTGGRRGVWNRRDHGRGGGDQRCPVPRGLRGLHGLRRVDVGLRPRPAGADGHVLRQGRRGRRAGGPCAPRRGLRVGGGRCLT</sequence>
<feature type="non-terminal residue" evidence="2">
    <location>
        <position position="172"/>
    </location>
</feature>
<protein>
    <submittedName>
        <fullName evidence="2">Uncharacterized protein</fullName>
    </submittedName>
</protein>
<keyword evidence="3" id="KW-1185">Reference proteome</keyword>
<feature type="compositionally biased region" description="Gly residues" evidence="1">
    <location>
        <begin position="72"/>
        <end position="96"/>
    </location>
</feature>
<feature type="region of interest" description="Disordered" evidence="1">
    <location>
        <begin position="131"/>
        <end position="160"/>
    </location>
</feature>
<organism evidence="2 3">
    <name type="scientific">Prorocentrum cordatum</name>
    <dbReference type="NCBI Taxonomy" id="2364126"/>
    <lineage>
        <taxon>Eukaryota</taxon>
        <taxon>Sar</taxon>
        <taxon>Alveolata</taxon>
        <taxon>Dinophyceae</taxon>
        <taxon>Prorocentrales</taxon>
        <taxon>Prorocentraceae</taxon>
        <taxon>Prorocentrum</taxon>
    </lineage>
</organism>